<gene>
    <name evidence="3" type="ORF">SAMN05216559_0135</name>
</gene>
<feature type="region of interest" description="Disordered" evidence="1">
    <location>
        <begin position="235"/>
        <end position="280"/>
    </location>
</feature>
<name>A0A1I6K3H6_9EURY</name>
<protein>
    <submittedName>
        <fullName evidence="3">Uncharacterized protein</fullName>
    </submittedName>
</protein>
<evidence type="ECO:0000313" key="4">
    <source>
        <dbReference type="Proteomes" id="UP000199062"/>
    </source>
</evidence>
<dbReference type="RefSeq" id="WP_089812915.1">
    <property type="nucleotide sequence ID" value="NZ_FOZK01000001.1"/>
</dbReference>
<dbReference type="Proteomes" id="UP000199062">
    <property type="component" value="Unassembled WGS sequence"/>
</dbReference>
<keyword evidence="2" id="KW-0472">Membrane</keyword>
<accession>A0A1I6K3H6</accession>
<reference evidence="3 4" key="1">
    <citation type="submission" date="2016-10" db="EMBL/GenBank/DDBJ databases">
        <authorList>
            <person name="de Groot N.N."/>
        </authorList>
    </citation>
    <scope>NUCLEOTIDE SEQUENCE [LARGE SCALE GENOMIC DNA]</scope>
    <source>
        <strain evidence="3 4">CGMCC 1.10457</strain>
    </source>
</reference>
<evidence type="ECO:0000256" key="2">
    <source>
        <dbReference type="SAM" id="Phobius"/>
    </source>
</evidence>
<feature type="transmembrane region" description="Helical" evidence="2">
    <location>
        <begin position="59"/>
        <end position="83"/>
    </location>
</feature>
<dbReference type="EMBL" id="FOZK01000001">
    <property type="protein sequence ID" value="SFR85779.1"/>
    <property type="molecule type" value="Genomic_DNA"/>
</dbReference>
<evidence type="ECO:0000313" key="3">
    <source>
        <dbReference type="EMBL" id="SFR85779.1"/>
    </source>
</evidence>
<keyword evidence="2" id="KW-1133">Transmembrane helix</keyword>
<evidence type="ECO:0000256" key="1">
    <source>
        <dbReference type="SAM" id="MobiDB-lite"/>
    </source>
</evidence>
<dbReference type="AlphaFoldDB" id="A0A1I6K3H6"/>
<sequence length="280" mass="30864">MNSETSTAPAEGGSQNGTVALIKAVRKTFLLLMFAVACFGLLAAIYFDVVTLPFRGLALVVMIVCIAGPFVATYAVLCCWWAIQKSKIPLVVVDRDQKELHLKYFSPAEWSSLEVEGSLATRRTNSGRAYIAEEVDVEQRERVDPVTGETETYAQRVARSSWEGFITPFELMETVYAFKKAKEELVPLAQEALEAKAGADIDVLKNTDRFAGGLLVGAEEDTFFDDPGDAFDWDMSGGVDLDELTERDRAVDDDPDRDDLPEPGSREMQNVDGLEVEADD</sequence>
<keyword evidence="4" id="KW-1185">Reference proteome</keyword>
<dbReference type="STRING" id="767519.SAMN05216559_0135"/>
<dbReference type="OrthoDB" id="234051at2157"/>
<keyword evidence="2" id="KW-0812">Transmembrane</keyword>
<organism evidence="3 4">
    <name type="scientific">Halomicrobium zhouii</name>
    <dbReference type="NCBI Taxonomy" id="767519"/>
    <lineage>
        <taxon>Archaea</taxon>
        <taxon>Methanobacteriati</taxon>
        <taxon>Methanobacteriota</taxon>
        <taxon>Stenosarchaea group</taxon>
        <taxon>Halobacteria</taxon>
        <taxon>Halobacteriales</taxon>
        <taxon>Haloarculaceae</taxon>
        <taxon>Halomicrobium</taxon>
    </lineage>
</organism>
<feature type="transmembrane region" description="Helical" evidence="2">
    <location>
        <begin position="29"/>
        <end position="47"/>
    </location>
</feature>
<proteinExistence type="predicted"/>